<reference evidence="1 2" key="1">
    <citation type="submission" date="2018-11" db="EMBL/GenBank/DDBJ databases">
        <authorList>
            <consortium name="Pathogen Informatics"/>
        </authorList>
    </citation>
    <scope>NUCLEOTIDE SEQUENCE [LARGE SCALE GENOMIC DNA]</scope>
</reference>
<proteinExistence type="predicted"/>
<name>A0A3P7JUH3_STRVU</name>
<gene>
    <name evidence="1" type="ORF">SVUK_LOCUS14855</name>
</gene>
<dbReference type="AlphaFoldDB" id="A0A3P7JUH3"/>
<keyword evidence="2" id="KW-1185">Reference proteome</keyword>
<evidence type="ECO:0000313" key="1">
    <source>
        <dbReference type="EMBL" id="VDM79857.1"/>
    </source>
</evidence>
<dbReference type="Proteomes" id="UP000270094">
    <property type="component" value="Unassembled WGS sequence"/>
</dbReference>
<sequence>MVRFRSRGLHGLDAARTAAGRIRGGISPVGITGFDTAQEMGIESLCDRFHLLSEDVRVPSSFSHAVSGTRKSRRSLRYLFRLLVPYTFQKFRLPVLSKIFLQNCSTSCIGYQSLKM</sequence>
<evidence type="ECO:0000313" key="2">
    <source>
        <dbReference type="Proteomes" id="UP000270094"/>
    </source>
</evidence>
<protein>
    <submittedName>
        <fullName evidence="1">Uncharacterized protein</fullName>
    </submittedName>
</protein>
<organism evidence="1 2">
    <name type="scientific">Strongylus vulgaris</name>
    <name type="common">Blood worm</name>
    <dbReference type="NCBI Taxonomy" id="40348"/>
    <lineage>
        <taxon>Eukaryota</taxon>
        <taxon>Metazoa</taxon>
        <taxon>Ecdysozoa</taxon>
        <taxon>Nematoda</taxon>
        <taxon>Chromadorea</taxon>
        <taxon>Rhabditida</taxon>
        <taxon>Rhabditina</taxon>
        <taxon>Rhabditomorpha</taxon>
        <taxon>Strongyloidea</taxon>
        <taxon>Strongylidae</taxon>
        <taxon>Strongylus</taxon>
    </lineage>
</organism>
<accession>A0A3P7JUH3</accession>
<dbReference type="EMBL" id="UYYB01106596">
    <property type="protein sequence ID" value="VDM79857.1"/>
    <property type="molecule type" value="Genomic_DNA"/>
</dbReference>